<evidence type="ECO:0000313" key="2">
    <source>
        <dbReference type="EMBL" id="GBP66955.1"/>
    </source>
</evidence>
<organism evidence="2 3">
    <name type="scientific">Eumeta variegata</name>
    <name type="common">Bagworm moth</name>
    <name type="synonym">Eumeta japonica</name>
    <dbReference type="NCBI Taxonomy" id="151549"/>
    <lineage>
        <taxon>Eukaryota</taxon>
        <taxon>Metazoa</taxon>
        <taxon>Ecdysozoa</taxon>
        <taxon>Arthropoda</taxon>
        <taxon>Hexapoda</taxon>
        <taxon>Insecta</taxon>
        <taxon>Pterygota</taxon>
        <taxon>Neoptera</taxon>
        <taxon>Endopterygota</taxon>
        <taxon>Lepidoptera</taxon>
        <taxon>Glossata</taxon>
        <taxon>Ditrysia</taxon>
        <taxon>Tineoidea</taxon>
        <taxon>Psychidae</taxon>
        <taxon>Oiketicinae</taxon>
        <taxon>Eumeta</taxon>
    </lineage>
</organism>
<sequence>MKLPRAASPPPPVPVPHPALTTHLTAFPSLRAKIQGLRAELADKRNRRYEPPRPPMGTAVIVRARRGVIAHNPVAKTKPRA</sequence>
<dbReference type="EMBL" id="BGZK01000973">
    <property type="protein sequence ID" value="GBP66955.1"/>
    <property type="molecule type" value="Genomic_DNA"/>
</dbReference>
<name>A0A4C1XXP8_EUMVA</name>
<dbReference type="Proteomes" id="UP000299102">
    <property type="component" value="Unassembled WGS sequence"/>
</dbReference>
<feature type="region of interest" description="Disordered" evidence="1">
    <location>
        <begin position="1"/>
        <end position="20"/>
    </location>
</feature>
<keyword evidence="3" id="KW-1185">Reference proteome</keyword>
<reference evidence="2 3" key="1">
    <citation type="journal article" date="2019" name="Commun. Biol.">
        <title>The bagworm genome reveals a unique fibroin gene that provides high tensile strength.</title>
        <authorList>
            <person name="Kono N."/>
            <person name="Nakamura H."/>
            <person name="Ohtoshi R."/>
            <person name="Tomita M."/>
            <person name="Numata K."/>
            <person name="Arakawa K."/>
        </authorList>
    </citation>
    <scope>NUCLEOTIDE SEQUENCE [LARGE SCALE GENOMIC DNA]</scope>
</reference>
<evidence type="ECO:0000256" key="1">
    <source>
        <dbReference type="SAM" id="MobiDB-lite"/>
    </source>
</evidence>
<protein>
    <submittedName>
        <fullName evidence="2">Uncharacterized protein</fullName>
    </submittedName>
</protein>
<accession>A0A4C1XXP8</accession>
<comment type="caution">
    <text evidence="2">The sequence shown here is derived from an EMBL/GenBank/DDBJ whole genome shotgun (WGS) entry which is preliminary data.</text>
</comment>
<gene>
    <name evidence="2" type="ORF">EVAR_49930_1</name>
</gene>
<evidence type="ECO:0000313" key="3">
    <source>
        <dbReference type="Proteomes" id="UP000299102"/>
    </source>
</evidence>
<proteinExistence type="predicted"/>
<feature type="compositionally biased region" description="Pro residues" evidence="1">
    <location>
        <begin position="7"/>
        <end position="17"/>
    </location>
</feature>
<dbReference type="AlphaFoldDB" id="A0A4C1XXP8"/>